<accession>A0A1H6FG06</accession>
<dbReference type="InterPro" id="IPR038461">
    <property type="entry name" value="Schlafen_AlbA_2_dom_sf"/>
</dbReference>
<organism evidence="2 3">
    <name type="scientific">Candidatus Venteria ishoeyi</name>
    <dbReference type="NCBI Taxonomy" id="1899563"/>
    <lineage>
        <taxon>Bacteria</taxon>
        <taxon>Pseudomonadati</taxon>
        <taxon>Pseudomonadota</taxon>
        <taxon>Gammaproteobacteria</taxon>
        <taxon>Thiotrichales</taxon>
        <taxon>Thiotrichaceae</taxon>
        <taxon>Venteria</taxon>
    </lineage>
</organism>
<gene>
    <name evidence="2" type="ORF">MBHS_04901</name>
</gene>
<dbReference type="PANTHER" id="PTHR30595:SF6">
    <property type="entry name" value="SCHLAFEN ALBA-2 DOMAIN-CONTAINING PROTEIN"/>
    <property type="match status" value="1"/>
</dbReference>
<evidence type="ECO:0000313" key="2">
    <source>
        <dbReference type="EMBL" id="SEH09008.1"/>
    </source>
</evidence>
<dbReference type="Proteomes" id="UP000236724">
    <property type="component" value="Unassembled WGS sequence"/>
</dbReference>
<dbReference type="AlphaFoldDB" id="A0A1H6FG06"/>
<sequence length="389" mass="43391">MKTSELQKILTQGEDSRHQFKANITNVNALAAEFVAFGNAEGGYLLIGINDDGSMAGLTPEDIQRLNQLVSNAASQSVRPPINPFTENLSLPEGMIMVVKVERGISKPYMDNQGVIWVKSGADKRKVTAREELQRMYQSAALLHADETPVAGSRVEDLDSAYFDTFLQKAFEESLAEQAIELGQLLENMNLMRDGCLNISALLLFGKQPQFRLPTFIVKAVFFPGNSIDALEYLDSQDISGRLAEVFQQSLSFVMRNLHHRQAGQSVNSLGQLEVPRIVFEELLANALIHRDYFISAPVRLLIFKNRIEIISPGHLPNNLTIANIKRGNSNIRNPVLASFATRLLPYRGLGSGISRALKAWSQIEFEDDREGNQFKVTIFRDLANNEVQ</sequence>
<dbReference type="RefSeq" id="WP_103922499.1">
    <property type="nucleotide sequence ID" value="NZ_FMSV02000557.1"/>
</dbReference>
<proteinExistence type="predicted"/>
<dbReference type="Pfam" id="PF13749">
    <property type="entry name" value="HATPase_c_4"/>
    <property type="match status" value="1"/>
</dbReference>
<reference evidence="2 3" key="1">
    <citation type="submission" date="2016-10" db="EMBL/GenBank/DDBJ databases">
        <authorList>
            <person name="de Groot N.N."/>
        </authorList>
    </citation>
    <scope>NUCLEOTIDE SEQUENCE [LARGE SCALE GENOMIC DNA]</scope>
    <source>
        <strain evidence="2">MBHS1</strain>
    </source>
</reference>
<dbReference type="InterPro" id="IPR038475">
    <property type="entry name" value="RecG_C_sf"/>
</dbReference>
<dbReference type="OrthoDB" id="34589at2"/>
<dbReference type="Gene3D" id="3.30.950.30">
    <property type="entry name" value="Schlafen, AAA domain"/>
    <property type="match status" value="1"/>
</dbReference>
<dbReference type="PANTHER" id="PTHR30595">
    <property type="entry name" value="GLPR-RELATED TRANSCRIPTIONAL REPRESSOR"/>
    <property type="match status" value="1"/>
</dbReference>
<dbReference type="Pfam" id="PF04326">
    <property type="entry name" value="SLFN_AlbA_2"/>
    <property type="match status" value="1"/>
</dbReference>
<name>A0A1H6FG06_9GAMM</name>
<dbReference type="EMBL" id="FMSV02000557">
    <property type="protein sequence ID" value="SEH09008.1"/>
    <property type="molecule type" value="Genomic_DNA"/>
</dbReference>
<dbReference type="Gene3D" id="3.30.565.60">
    <property type="match status" value="1"/>
</dbReference>
<evidence type="ECO:0000313" key="3">
    <source>
        <dbReference type="Proteomes" id="UP000236724"/>
    </source>
</evidence>
<protein>
    <submittedName>
        <fullName evidence="2">Divergent AAA domain protein</fullName>
    </submittedName>
</protein>
<dbReference type="InterPro" id="IPR007421">
    <property type="entry name" value="Schlafen_AlbA_2_dom"/>
</dbReference>
<evidence type="ECO:0000259" key="1">
    <source>
        <dbReference type="Pfam" id="PF04326"/>
    </source>
</evidence>
<feature type="domain" description="Schlafen AlbA-2" evidence="1">
    <location>
        <begin position="14"/>
        <end position="127"/>
    </location>
</feature>
<keyword evidence="3" id="KW-1185">Reference proteome</keyword>